<dbReference type="Pfam" id="PF26366">
    <property type="entry name" value="DUF8094"/>
    <property type="match status" value="1"/>
</dbReference>
<dbReference type="EMBL" id="BAAAHB010000096">
    <property type="protein sequence ID" value="GAA0487173.1"/>
    <property type="molecule type" value="Genomic_DNA"/>
</dbReference>
<gene>
    <name evidence="2" type="ORF">GCM10009544_55630</name>
</gene>
<evidence type="ECO:0000313" key="2">
    <source>
        <dbReference type="EMBL" id="GAA0487173.1"/>
    </source>
</evidence>
<sequence>MPLLAGVLTVALTATGCVTVHGEREILPAVDRAEAPKILKRFTDGYNEAYRKLDPNVISRVEAGPLAEIGHADMRTQNAITPGGNPKYPPLVLDDARFTVPRQAGWPKFFLADTRSNRDRNRWFVVFLRGGVKEPWKATYLSILTPAKVPAFAKDKDGYAEAVPVAKGEDPKLATAPAAVSGAYTDYLRTGEGKVFAPGPRTSLLREERDKLRRTPTFWTEFIDTPEKAPGFPAPALRTEDGGALVFFTAHHRERRTMAEGLRPQLTDPRTKALLTGELKRSVTYTRVSESAVKVPAKGAGGQAVFLNRLEAVTAVKGA</sequence>
<dbReference type="InterPro" id="IPR058407">
    <property type="entry name" value="DUF8094"/>
</dbReference>
<organism evidence="2 3">
    <name type="scientific">Streptomyces stramineus</name>
    <dbReference type="NCBI Taxonomy" id="173861"/>
    <lineage>
        <taxon>Bacteria</taxon>
        <taxon>Bacillati</taxon>
        <taxon>Actinomycetota</taxon>
        <taxon>Actinomycetes</taxon>
        <taxon>Kitasatosporales</taxon>
        <taxon>Streptomycetaceae</taxon>
        <taxon>Streptomyces</taxon>
    </lineage>
</organism>
<accession>A0ABP3KWQ8</accession>
<name>A0ABP3KWQ8_9ACTN</name>
<proteinExistence type="predicted"/>
<dbReference type="RefSeq" id="WP_344095892.1">
    <property type="nucleotide sequence ID" value="NZ_BAAAHB010000096.1"/>
</dbReference>
<feature type="domain" description="DUF8094" evidence="1">
    <location>
        <begin position="28"/>
        <end position="317"/>
    </location>
</feature>
<comment type="caution">
    <text evidence="2">The sequence shown here is derived from an EMBL/GenBank/DDBJ whole genome shotgun (WGS) entry which is preliminary data.</text>
</comment>
<protein>
    <recommendedName>
        <fullName evidence="1">DUF8094 domain-containing protein</fullName>
    </recommendedName>
</protein>
<reference evidence="3" key="1">
    <citation type="journal article" date="2019" name="Int. J. Syst. Evol. Microbiol.">
        <title>The Global Catalogue of Microorganisms (GCM) 10K type strain sequencing project: providing services to taxonomists for standard genome sequencing and annotation.</title>
        <authorList>
            <consortium name="The Broad Institute Genomics Platform"/>
            <consortium name="The Broad Institute Genome Sequencing Center for Infectious Disease"/>
            <person name="Wu L."/>
            <person name="Ma J."/>
        </authorList>
    </citation>
    <scope>NUCLEOTIDE SEQUENCE [LARGE SCALE GENOMIC DNA]</scope>
    <source>
        <strain evidence="3">JCM 10649</strain>
    </source>
</reference>
<dbReference type="Proteomes" id="UP001499895">
    <property type="component" value="Unassembled WGS sequence"/>
</dbReference>
<keyword evidence="3" id="KW-1185">Reference proteome</keyword>
<evidence type="ECO:0000259" key="1">
    <source>
        <dbReference type="Pfam" id="PF26366"/>
    </source>
</evidence>
<evidence type="ECO:0000313" key="3">
    <source>
        <dbReference type="Proteomes" id="UP001499895"/>
    </source>
</evidence>